<gene>
    <name evidence="2" type="ORF">SAMN05421874_14053</name>
</gene>
<evidence type="ECO:0000313" key="2">
    <source>
        <dbReference type="EMBL" id="SDM14144.1"/>
    </source>
</evidence>
<reference evidence="2 3" key="1">
    <citation type="submission" date="2016-10" db="EMBL/GenBank/DDBJ databases">
        <authorList>
            <person name="de Groot N.N."/>
        </authorList>
    </citation>
    <scope>NUCLEOTIDE SEQUENCE [LARGE SCALE GENOMIC DNA]</scope>
    <source>
        <strain evidence="2 3">CGMCC 4.5681</strain>
    </source>
</reference>
<keyword evidence="3" id="KW-1185">Reference proteome</keyword>
<accession>A0A1G9QT39</accession>
<sequence length="73" mass="7752">MNLTLTRRSTGDPLPVGPHRPTADITTTARTDETRSDRASSLIKPVRDAASSAKTPAAPRHPATAKAHEVHTS</sequence>
<evidence type="ECO:0000256" key="1">
    <source>
        <dbReference type="SAM" id="MobiDB-lite"/>
    </source>
</evidence>
<proteinExistence type="predicted"/>
<dbReference type="AlphaFoldDB" id="A0A1G9QT39"/>
<dbReference type="EMBL" id="FNFB01000040">
    <property type="protein sequence ID" value="SDM14144.1"/>
    <property type="molecule type" value="Genomic_DNA"/>
</dbReference>
<feature type="region of interest" description="Disordered" evidence="1">
    <location>
        <begin position="1"/>
        <end position="73"/>
    </location>
</feature>
<name>A0A1G9QT39_9ACTN</name>
<dbReference type="STRING" id="683260.SAMN05421874_14053"/>
<evidence type="ECO:0000313" key="3">
    <source>
        <dbReference type="Proteomes" id="UP000198683"/>
    </source>
</evidence>
<dbReference type="Proteomes" id="UP000198683">
    <property type="component" value="Unassembled WGS sequence"/>
</dbReference>
<protein>
    <submittedName>
        <fullName evidence="2">Uncharacterized protein</fullName>
    </submittedName>
</protein>
<organism evidence="2 3">
    <name type="scientific">Nonomuraea maritima</name>
    <dbReference type="NCBI Taxonomy" id="683260"/>
    <lineage>
        <taxon>Bacteria</taxon>
        <taxon>Bacillati</taxon>
        <taxon>Actinomycetota</taxon>
        <taxon>Actinomycetes</taxon>
        <taxon>Streptosporangiales</taxon>
        <taxon>Streptosporangiaceae</taxon>
        <taxon>Nonomuraea</taxon>
    </lineage>
</organism>